<keyword evidence="3" id="KW-0276">Fatty acid metabolism</keyword>
<evidence type="ECO:0000256" key="4">
    <source>
        <dbReference type="ARBA" id="ARBA00023098"/>
    </source>
</evidence>
<evidence type="ECO:0000256" key="3">
    <source>
        <dbReference type="ARBA" id="ARBA00022832"/>
    </source>
</evidence>
<dbReference type="FunFam" id="1.10.12.10:FF:000004">
    <property type="entry name" value="Delta3,5-delta2,4-dienoyl-CoA isomerase"/>
    <property type="match status" value="1"/>
</dbReference>
<evidence type="ECO:0000256" key="2">
    <source>
        <dbReference type="ARBA" id="ARBA00005254"/>
    </source>
</evidence>
<dbReference type="Pfam" id="PF00378">
    <property type="entry name" value="ECH_1"/>
    <property type="match status" value="1"/>
</dbReference>
<dbReference type="InterPro" id="IPR001753">
    <property type="entry name" value="Enoyl-CoA_hydra/iso"/>
</dbReference>
<comment type="pathway">
    <text evidence="1">Lipid metabolism; fatty acid beta-oxidation.</text>
</comment>
<dbReference type="InterPro" id="IPR014748">
    <property type="entry name" value="Enoyl-CoA_hydra_C"/>
</dbReference>
<protein>
    <submittedName>
        <fullName evidence="6">ClpP/crotonase</fullName>
    </submittedName>
</protein>
<dbReference type="UniPathway" id="UPA00659"/>
<comment type="similarity">
    <text evidence="2">Belongs to the enoyl-CoA hydratase/isomerase family.</text>
</comment>
<dbReference type="PANTHER" id="PTHR43149">
    <property type="entry name" value="ENOYL-COA HYDRATASE"/>
    <property type="match status" value="1"/>
</dbReference>
<dbReference type="GO" id="GO:0051750">
    <property type="term" value="F:delta(3,5)-delta(2,4)-dienoyl-CoA isomerase activity"/>
    <property type="evidence" value="ECO:0007669"/>
    <property type="project" value="TreeGrafter"/>
</dbReference>
<dbReference type="Gene3D" id="3.90.226.10">
    <property type="entry name" value="2-enoyl-CoA Hydratase, Chain A, domain 1"/>
    <property type="match status" value="1"/>
</dbReference>
<organism evidence="6 7">
    <name type="scientific">Tilletiopsis washingtonensis</name>
    <dbReference type="NCBI Taxonomy" id="58919"/>
    <lineage>
        <taxon>Eukaryota</taxon>
        <taxon>Fungi</taxon>
        <taxon>Dikarya</taxon>
        <taxon>Basidiomycota</taxon>
        <taxon>Ustilaginomycotina</taxon>
        <taxon>Exobasidiomycetes</taxon>
        <taxon>Entylomatales</taxon>
        <taxon>Entylomatales incertae sedis</taxon>
        <taxon>Tilletiopsis</taxon>
    </lineage>
</organism>
<dbReference type="InterPro" id="IPR029045">
    <property type="entry name" value="ClpP/crotonase-like_dom_sf"/>
</dbReference>
<dbReference type="RefSeq" id="XP_025595494.1">
    <property type="nucleotide sequence ID" value="XM_025740386.1"/>
</dbReference>
<dbReference type="STRING" id="58919.A0A316Z4T4"/>
<reference evidence="6 7" key="1">
    <citation type="journal article" date="2018" name="Mol. Biol. Evol.">
        <title>Broad Genomic Sampling Reveals a Smut Pathogenic Ancestry of the Fungal Clade Ustilaginomycotina.</title>
        <authorList>
            <person name="Kijpornyongpan T."/>
            <person name="Mondo S.J."/>
            <person name="Barry K."/>
            <person name="Sandor L."/>
            <person name="Lee J."/>
            <person name="Lipzen A."/>
            <person name="Pangilinan J."/>
            <person name="LaButti K."/>
            <person name="Hainaut M."/>
            <person name="Henrissat B."/>
            <person name="Grigoriev I.V."/>
            <person name="Spatafora J.W."/>
            <person name="Aime M.C."/>
        </authorList>
    </citation>
    <scope>NUCLEOTIDE SEQUENCE [LARGE SCALE GENOMIC DNA]</scope>
    <source>
        <strain evidence="6 7">MCA 4186</strain>
    </source>
</reference>
<evidence type="ECO:0000256" key="1">
    <source>
        <dbReference type="ARBA" id="ARBA00005005"/>
    </source>
</evidence>
<evidence type="ECO:0000256" key="5">
    <source>
        <dbReference type="ARBA" id="ARBA00023235"/>
    </source>
</evidence>
<dbReference type="EMBL" id="KZ819306">
    <property type="protein sequence ID" value="PWN95215.1"/>
    <property type="molecule type" value="Genomic_DNA"/>
</dbReference>
<keyword evidence="4" id="KW-0443">Lipid metabolism</keyword>
<dbReference type="InterPro" id="IPR045002">
    <property type="entry name" value="Ech1-like"/>
</dbReference>
<keyword evidence="7" id="KW-1185">Reference proteome</keyword>
<dbReference type="PANTHER" id="PTHR43149:SF1">
    <property type="entry name" value="DELTA(3,5)-DELTA(2,4)-DIENOYL-COA ISOMERASE, MITOCHONDRIAL"/>
    <property type="match status" value="1"/>
</dbReference>
<gene>
    <name evidence="6" type="ORF">FA09DRAFT_301976</name>
</gene>
<sequence>MSFPRPYSGFSAQLHLLVLEAPGVLRVSFNRKPVNSWIADMWQELAAIFRHIQTDPEVGAVVLSGEGRCFTAGLDLTAAGIAAATEGETDVARKAYKMHAWLRDLQDCLTAMEDCDRPIVAAVHSIAYGLAVDLLCCVDVRFAEEGARFCIKEVDAGLAADVGTLQRFPKVVGNDSVARELCYTCREFDAEEALRIGFLSRVVKGGRDGVLAAAIESAAMMATKAPIALRSTKRLLLHARDHSVDEGLKYTAVWNAAMLQSEDIPVAMLAVMQKQTPTFAKL</sequence>
<proteinExistence type="inferred from homology"/>
<dbReference type="SUPFAM" id="SSF52096">
    <property type="entry name" value="ClpP/crotonase"/>
    <property type="match status" value="1"/>
</dbReference>
<dbReference type="GO" id="GO:0005739">
    <property type="term" value="C:mitochondrion"/>
    <property type="evidence" value="ECO:0007669"/>
    <property type="project" value="TreeGrafter"/>
</dbReference>
<accession>A0A316Z4T4</accession>
<dbReference type="GO" id="GO:0006635">
    <property type="term" value="P:fatty acid beta-oxidation"/>
    <property type="evidence" value="ECO:0007669"/>
    <property type="project" value="UniProtKB-UniPathway"/>
</dbReference>
<evidence type="ECO:0000313" key="6">
    <source>
        <dbReference type="EMBL" id="PWN95215.1"/>
    </source>
</evidence>
<dbReference type="CDD" id="cd06558">
    <property type="entry name" value="crotonase-like"/>
    <property type="match status" value="1"/>
</dbReference>
<dbReference type="Gene3D" id="1.10.12.10">
    <property type="entry name" value="Lyase 2-enoyl-coa Hydratase, Chain A, domain 2"/>
    <property type="match status" value="1"/>
</dbReference>
<evidence type="ECO:0000313" key="7">
    <source>
        <dbReference type="Proteomes" id="UP000245946"/>
    </source>
</evidence>
<name>A0A316Z4T4_9BASI</name>
<dbReference type="GeneID" id="37267932"/>
<keyword evidence="5" id="KW-0413">Isomerase</keyword>
<dbReference type="AlphaFoldDB" id="A0A316Z4T4"/>
<dbReference type="Proteomes" id="UP000245946">
    <property type="component" value="Unassembled WGS sequence"/>
</dbReference>
<dbReference type="OrthoDB" id="14970at2759"/>